<accession>A0ACB9HW51</accession>
<evidence type="ECO:0000313" key="2">
    <source>
        <dbReference type="Proteomes" id="UP001056120"/>
    </source>
</evidence>
<organism evidence="1 2">
    <name type="scientific">Smallanthus sonchifolius</name>
    <dbReference type="NCBI Taxonomy" id="185202"/>
    <lineage>
        <taxon>Eukaryota</taxon>
        <taxon>Viridiplantae</taxon>
        <taxon>Streptophyta</taxon>
        <taxon>Embryophyta</taxon>
        <taxon>Tracheophyta</taxon>
        <taxon>Spermatophyta</taxon>
        <taxon>Magnoliopsida</taxon>
        <taxon>eudicotyledons</taxon>
        <taxon>Gunneridae</taxon>
        <taxon>Pentapetalae</taxon>
        <taxon>asterids</taxon>
        <taxon>campanulids</taxon>
        <taxon>Asterales</taxon>
        <taxon>Asteraceae</taxon>
        <taxon>Asteroideae</taxon>
        <taxon>Heliantheae alliance</taxon>
        <taxon>Millerieae</taxon>
        <taxon>Smallanthus</taxon>
    </lineage>
</organism>
<dbReference type="EMBL" id="CM042028">
    <property type="protein sequence ID" value="KAI3800184.1"/>
    <property type="molecule type" value="Genomic_DNA"/>
</dbReference>
<reference evidence="1 2" key="2">
    <citation type="journal article" date="2022" name="Mol. Ecol. Resour.">
        <title>The genomes of chicory, endive, great burdock and yacon provide insights into Asteraceae paleo-polyploidization history and plant inulin production.</title>
        <authorList>
            <person name="Fan W."/>
            <person name="Wang S."/>
            <person name="Wang H."/>
            <person name="Wang A."/>
            <person name="Jiang F."/>
            <person name="Liu H."/>
            <person name="Zhao H."/>
            <person name="Xu D."/>
            <person name="Zhang Y."/>
        </authorList>
    </citation>
    <scope>NUCLEOTIDE SEQUENCE [LARGE SCALE GENOMIC DNA]</scope>
    <source>
        <strain evidence="2">cv. Yunnan</strain>
        <tissue evidence="1">Leaves</tissue>
    </source>
</reference>
<evidence type="ECO:0000313" key="1">
    <source>
        <dbReference type="EMBL" id="KAI3800184.1"/>
    </source>
</evidence>
<protein>
    <submittedName>
        <fullName evidence="1">Uncharacterized protein</fullName>
    </submittedName>
</protein>
<name>A0ACB9HW51_9ASTR</name>
<dbReference type="Proteomes" id="UP001056120">
    <property type="component" value="Linkage Group LG11"/>
</dbReference>
<comment type="caution">
    <text evidence="1">The sequence shown here is derived from an EMBL/GenBank/DDBJ whole genome shotgun (WGS) entry which is preliminary data.</text>
</comment>
<reference evidence="2" key="1">
    <citation type="journal article" date="2022" name="Mol. Ecol. Resour.">
        <title>The genomes of chicory, endive, great burdock and yacon provide insights into Asteraceae palaeo-polyploidization history and plant inulin production.</title>
        <authorList>
            <person name="Fan W."/>
            <person name="Wang S."/>
            <person name="Wang H."/>
            <person name="Wang A."/>
            <person name="Jiang F."/>
            <person name="Liu H."/>
            <person name="Zhao H."/>
            <person name="Xu D."/>
            <person name="Zhang Y."/>
        </authorList>
    </citation>
    <scope>NUCLEOTIDE SEQUENCE [LARGE SCALE GENOMIC DNA]</scope>
    <source>
        <strain evidence="2">cv. Yunnan</strain>
    </source>
</reference>
<keyword evidence="2" id="KW-1185">Reference proteome</keyword>
<gene>
    <name evidence="1" type="ORF">L1987_35494</name>
</gene>
<sequence length="828" mass="93117">MRKGRTSLARRPRKPGTDSLELIYNIQKPAAFERKKSGILKVVDAPSKKRRLLHQSTSPPAQTPCINGEGGLSPGPQTPSVHHEEFGQRCWSSAASKNQKTKSKTRLRKSKMKLAKKEVLNFDDFSGIELLADVACSSFIHENADHAEYFSVSKEHTTPEVNLCSVDIKEAIVSPGSNGLAIQPKIHDIGKEVEEKKVASYKGLRLHWDLNTVMDEWEDPCDDFLIESVKHDDASISVVPLPESCNVDSSEKVYELVEDLEVAGTKMVTVKTSDGESSASKSEVVDSLIHPAKCEDVFTSTTSVLKEQTVMNCESDTIDGPKLDQHSVSDEVIQGFCDNKVTTEDHVSECCCSKTVTINAPYGEGSASKSEVVDSSAHSVKCEDFSTSTTSVLKEQTVASCESDTIDGPKLDQQLVSDEVIQGFCDDKVTTEDHVSECCCSNDTLEEQGDMAVGDSEDKIQAGYDSPFEDGELREPIEKPEKEAIYKESDNLYKVHFGTIETPLSEKADHGQTVGNQRSMLVKEAIPNNEIDQGVQVDTFERPHIDESRKNICERKDGHADESRPVGGSSVHIDESTSSEVHRSGEYIHRSRSGSIGDSSMRVWDLKSHRSLDRNYSRNYNSRGGGYMTQDRRPSPSERNNGYGSYRGPPARSYSGDRYRYHSQEYHDPKPCYLETKSHFPPNFNRPGTRSRSRSGSPIAWHFQKCKNLDTRDSGEIKTGTRGIHASPERSFKCFDDHHRFRDGPFRDNRQTHVTMIQQKQRYPERLKPDDYFRFNQRPARFSELSGYKYKDNSDDIRKHDGFYEKVNLVGRSVDDGVRRFRYAHNRE</sequence>
<proteinExistence type="predicted"/>